<comment type="caution">
    <text evidence="3">The sequence shown here is derived from an EMBL/GenBank/DDBJ whole genome shotgun (WGS) entry which is preliminary data.</text>
</comment>
<feature type="non-terminal residue" evidence="3">
    <location>
        <position position="1"/>
    </location>
</feature>
<evidence type="ECO:0000313" key="4">
    <source>
        <dbReference type="Proteomes" id="UP000812440"/>
    </source>
</evidence>
<feature type="compositionally biased region" description="Polar residues" evidence="1">
    <location>
        <begin position="128"/>
        <end position="141"/>
    </location>
</feature>
<dbReference type="EMBL" id="JAACNH010000007">
    <property type="protein sequence ID" value="KAG8435846.1"/>
    <property type="molecule type" value="Genomic_DNA"/>
</dbReference>
<gene>
    <name evidence="3" type="ORF">GDO86_007073</name>
</gene>
<feature type="compositionally biased region" description="Basic and acidic residues" evidence="1">
    <location>
        <begin position="192"/>
        <end position="203"/>
    </location>
</feature>
<feature type="domain" description="CFA20" evidence="2">
    <location>
        <begin position="19"/>
        <end position="73"/>
    </location>
</feature>
<name>A0A8T2J0D8_9PIPI</name>
<dbReference type="AlphaFoldDB" id="A0A8T2J0D8"/>
<accession>A0A8T2J0D8</accession>
<reference evidence="3" key="1">
    <citation type="thesis" date="2020" institute="ProQuest LLC" country="789 East Eisenhower Parkway, Ann Arbor, MI, USA">
        <title>Comparative Genomics and Chromosome Evolution.</title>
        <authorList>
            <person name="Mudd A.B."/>
        </authorList>
    </citation>
    <scope>NUCLEOTIDE SEQUENCE</scope>
    <source>
        <strain evidence="3">Female2</strain>
        <tissue evidence="3">Blood</tissue>
    </source>
</reference>
<dbReference type="InterPro" id="IPR007714">
    <property type="entry name" value="CFA20_dom"/>
</dbReference>
<feature type="compositionally biased region" description="Polar residues" evidence="1">
    <location>
        <begin position="163"/>
        <end position="189"/>
    </location>
</feature>
<evidence type="ECO:0000256" key="1">
    <source>
        <dbReference type="SAM" id="MobiDB-lite"/>
    </source>
</evidence>
<protein>
    <recommendedName>
        <fullName evidence="2">CFA20 domain-containing protein</fullName>
    </recommendedName>
</protein>
<dbReference type="PANTHER" id="PTHR12458">
    <property type="entry name" value="ORF PROTEIN"/>
    <property type="match status" value="1"/>
</dbReference>
<dbReference type="OrthoDB" id="10261083at2759"/>
<feature type="compositionally biased region" description="Basic and acidic residues" evidence="1">
    <location>
        <begin position="213"/>
        <end position="229"/>
    </location>
</feature>
<evidence type="ECO:0000313" key="3">
    <source>
        <dbReference type="EMBL" id="KAG8435846.1"/>
    </source>
</evidence>
<sequence length="229" mass="25953">MAICLYTTSNTMLLVTVIQTLWWCNLCIDLASFTSGIFKGAVFKSLDGIIISANCKLRKIYTMKMKPQDTIDKEEDIFGSPILEKEPSDFIPRSCQITTEVPQVTQVLDLGKVHQSEAKPLMSPEIDQLSNQTQKLPQISRNLDKSRIAFGTRVLPTPPPTSRKVTPKSSTETTRSTGRQVTSAQQLSQEMEDFKAQTQERESIAFNRLSRQRSKENFQDTRNKEIHSH</sequence>
<dbReference type="Pfam" id="PF05018">
    <property type="entry name" value="CFA20_dom"/>
    <property type="match status" value="1"/>
</dbReference>
<organism evidence="3 4">
    <name type="scientific">Hymenochirus boettgeri</name>
    <name type="common">Congo dwarf clawed frog</name>
    <dbReference type="NCBI Taxonomy" id="247094"/>
    <lineage>
        <taxon>Eukaryota</taxon>
        <taxon>Metazoa</taxon>
        <taxon>Chordata</taxon>
        <taxon>Craniata</taxon>
        <taxon>Vertebrata</taxon>
        <taxon>Euteleostomi</taxon>
        <taxon>Amphibia</taxon>
        <taxon>Batrachia</taxon>
        <taxon>Anura</taxon>
        <taxon>Pipoidea</taxon>
        <taxon>Pipidae</taxon>
        <taxon>Pipinae</taxon>
        <taxon>Hymenochirus</taxon>
    </lineage>
</organism>
<dbReference type="Proteomes" id="UP000812440">
    <property type="component" value="Chromosome 4"/>
</dbReference>
<dbReference type="InterPro" id="IPR040441">
    <property type="entry name" value="CFA20/CFAP20DC"/>
</dbReference>
<proteinExistence type="predicted"/>
<keyword evidence="4" id="KW-1185">Reference proteome</keyword>
<feature type="region of interest" description="Disordered" evidence="1">
    <location>
        <begin position="122"/>
        <end position="229"/>
    </location>
</feature>
<evidence type="ECO:0000259" key="2">
    <source>
        <dbReference type="Pfam" id="PF05018"/>
    </source>
</evidence>